<proteinExistence type="predicted"/>
<dbReference type="KEGG" id="alus:STSP2_02421"/>
<dbReference type="Proteomes" id="UP000189674">
    <property type="component" value="Chromosome"/>
</dbReference>
<dbReference type="InterPro" id="IPR003251">
    <property type="entry name" value="Rr_diiron-bd_dom"/>
</dbReference>
<evidence type="ECO:0000313" key="3">
    <source>
        <dbReference type="Proteomes" id="UP000189674"/>
    </source>
</evidence>
<name>A0A1U9NMQ6_9BACT</name>
<dbReference type="SUPFAM" id="SSF47240">
    <property type="entry name" value="Ferritin-like"/>
    <property type="match status" value="1"/>
</dbReference>
<evidence type="ECO:0000259" key="1">
    <source>
        <dbReference type="Pfam" id="PF02915"/>
    </source>
</evidence>
<dbReference type="OrthoDB" id="1118885at2"/>
<accession>A0A1U9NMQ6</accession>
<dbReference type="STRING" id="1936003.STSP2_02421"/>
<dbReference type="EMBL" id="CP019791">
    <property type="protein sequence ID" value="AQT69232.1"/>
    <property type="molecule type" value="Genomic_DNA"/>
</dbReference>
<dbReference type="RefSeq" id="WP_146662851.1">
    <property type="nucleotide sequence ID" value="NZ_CP019791.1"/>
</dbReference>
<dbReference type="PANTHER" id="PTHR33531:SF7">
    <property type="entry name" value="HYPOTHETICAL MEMBRANE PROTEIN, CONSERVED"/>
    <property type="match status" value="1"/>
</dbReference>
<protein>
    <recommendedName>
        <fullName evidence="1">Rubrerythrin diiron-binding domain-containing protein</fullName>
    </recommendedName>
</protein>
<feature type="domain" description="Rubrerythrin diiron-binding" evidence="1">
    <location>
        <begin position="10"/>
        <end position="142"/>
    </location>
</feature>
<dbReference type="GO" id="GO:0046872">
    <property type="term" value="F:metal ion binding"/>
    <property type="evidence" value="ECO:0007669"/>
    <property type="project" value="InterPro"/>
</dbReference>
<dbReference type="AlphaFoldDB" id="A0A1U9NMQ6"/>
<gene>
    <name evidence="2" type="ORF">STSP2_02421</name>
</gene>
<dbReference type="InterPro" id="IPR009078">
    <property type="entry name" value="Ferritin-like_SF"/>
</dbReference>
<dbReference type="Pfam" id="PF02915">
    <property type="entry name" value="Rubrerythrin"/>
    <property type="match status" value="1"/>
</dbReference>
<dbReference type="PANTHER" id="PTHR33531">
    <property type="entry name" value="RUBRERYTHRIN SUBFAMILY"/>
    <property type="match status" value="1"/>
</dbReference>
<evidence type="ECO:0000313" key="2">
    <source>
        <dbReference type="EMBL" id="AQT69232.1"/>
    </source>
</evidence>
<organism evidence="2 3">
    <name type="scientific">Anaerohalosphaera lusitana</name>
    <dbReference type="NCBI Taxonomy" id="1936003"/>
    <lineage>
        <taxon>Bacteria</taxon>
        <taxon>Pseudomonadati</taxon>
        <taxon>Planctomycetota</taxon>
        <taxon>Phycisphaerae</taxon>
        <taxon>Sedimentisphaerales</taxon>
        <taxon>Anaerohalosphaeraceae</taxon>
        <taxon>Anaerohalosphaera</taxon>
    </lineage>
</organism>
<dbReference type="InterPro" id="IPR012347">
    <property type="entry name" value="Ferritin-like"/>
</dbReference>
<dbReference type="Gene3D" id="1.20.1260.10">
    <property type="match status" value="1"/>
</dbReference>
<reference evidence="3" key="1">
    <citation type="submission" date="2017-02" db="EMBL/GenBank/DDBJ databases">
        <title>Comparative genomics and description of representatives of a novel lineage of planctomycetes thriving in anoxic sediments.</title>
        <authorList>
            <person name="Spring S."/>
            <person name="Bunk B."/>
            <person name="Sproer C."/>
        </authorList>
    </citation>
    <scope>NUCLEOTIDE SEQUENCE [LARGE SCALE GENOMIC DNA]</scope>
    <source>
        <strain evidence="3">ST-NAGAB-D1</strain>
    </source>
</reference>
<dbReference type="CDD" id="cd01045">
    <property type="entry name" value="Ferritin_like_AB"/>
    <property type="match status" value="1"/>
</dbReference>
<sequence length="148" mass="17115">MPKTSTEIKALQDAVTREVEAYLFYKNLAARTRDEDSKDIFEMLAQEEVRHKENLELELMKRGCTVQDQGEPDWPGRIAGEEMGKFDLDYIDALRIAIQKEDSSVRTYIEMAASTKDSKALDIYLGLAEEEMRHKLQFQAAYNRAMEE</sequence>
<dbReference type="GO" id="GO:0016491">
    <property type="term" value="F:oxidoreductase activity"/>
    <property type="evidence" value="ECO:0007669"/>
    <property type="project" value="InterPro"/>
</dbReference>
<keyword evidence="3" id="KW-1185">Reference proteome</keyword>